<organism evidence="3 5">
    <name type="scientific">Lentinula detonsa</name>
    <dbReference type="NCBI Taxonomy" id="2804962"/>
    <lineage>
        <taxon>Eukaryota</taxon>
        <taxon>Fungi</taxon>
        <taxon>Dikarya</taxon>
        <taxon>Basidiomycota</taxon>
        <taxon>Agaricomycotina</taxon>
        <taxon>Agaricomycetes</taxon>
        <taxon>Agaricomycetidae</taxon>
        <taxon>Agaricales</taxon>
        <taxon>Marasmiineae</taxon>
        <taxon>Omphalotaceae</taxon>
        <taxon>Lentinula</taxon>
    </lineage>
</organism>
<dbReference type="AlphaFoldDB" id="A0A9W8P031"/>
<keyword evidence="2" id="KW-0812">Transmembrane</keyword>
<comment type="caution">
    <text evidence="3">The sequence shown here is derived from an EMBL/GenBank/DDBJ whole genome shotgun (WGS) entry which is preliminary data.</text>
</comment>
<evidence type="ECO:0000313" key="3">
    <source>
        <dbReference type="EMBL" id="KAJ3744197.1"/>
    </source>
</evidence>
<reference evidence="3 5" key="3">
    <citation type="journal article" date="2023" name="Proc. Natl. Acad. Sci. U.S.A.">
        <title>A global phylogenomic analysis of the shiitake genus Lentinula.</title>
        <authorList>
            <person name="Sierra-Patev S."/>
            <person name="Min B."/>
            <person name="Naranjo-Ortiz M."/>
            <person name="Looney B."/>
            <person name="Konkel Z."/>
            <person name="Slot J.C."/>
            <person name="Sakamoto Y."/>
            <person name="Steenwyk J.L."/>
            <person name="Rokas A."/>
            <person name="Carro J."/>
            <person name="Camarero S."/>
            <person name="Ferreira P."/>
            <person name="Molpeceres G."/>
            <person name="Ruiz-Duenas F.J."/>
            <person name="Serrano A."/>
            <person name="Henrissat B."/>
            <person name="Drula E."/>
            <person name="Hughes K.W."/>
            <person name="Mata J.L."/>
            <person name="Ishikawa N.K."/>
            <person name="Vargas-Isla R."/>
            <person name="Ushijima S."/>
            <person name="Smith C.A."/>
            <person name="Donoghue J."/>
            <person name="Ahrendt S."/>
            <person name="Andreopoulos W."/>
            <person name="He G."/>
            <person name="LaButti K."/>
            <person name="Lipzen A."/>
            <person name="Ng V."/>
            <person name="Riley R."/>
            <person name="Sandor L."/>
            <person name="Barry K."/>
            <person name="Martinez A.T."/>
            <person name="Xiao Y."/>
            <person name="Gibbons J.G."/>
            <person name="Terashima K."/>
            <person name="Grigoriev I.V."/>
            <person name="Hibbett D."/>
        </authorList>
    </citation>
    <scope>NUCLEOTIDE SEQUENCE [LARGE SCALE GENOMIC DNA]</scope>
    <source>
        <strain evidence="3 5">TFB7810</strain>
    </source>
</reference>
<dbReference type="EMBL" id="MU802030">
    <property type="protein sequence ID" value="KAJ3983209.1"/>
    <property type="molecule type" value="Genomic_DNA"/>
</dbReference>
<proteinExistence type="predicted"/>
<keyword evidence="5" id="KW-1185">Reference proteome</keyword>
<dbReference type="EMBL" id="JANVFU010000007">
    <property type="protein sequence ID" value="KAJ3744197.1"/>
    <property type="molecule type" value="Genomic_DNA"/>
</dbReference>
<gene>
    <name evidence="3" type="ORF">DFH05DRAFT_1525204</name>
    <name evidence="4" type="ORF">F5890DRAFT_1555182</name>
</gene>
<feature type="compositionally biased region" description="Low complexity" evidence="1">
    <location>
        <begin position="31"/>
        <end position="52"/>
    </location>
</feature>
<feature type="region of interest" description="Disordered" evidence="1">
    <location>
        <begin position="1"/>
        <end position="83"/>
    </location>
</feature>
<sequence>MADRLSQYSMGHNFVPGAPGMMNHHQLNAMQQQQPHQLGQQQQDSSQQPHPGMSGFNDQNRVWSQMQQMRAQNGQDVNAPSAQQASKISSYFSHFPFSAAVLSLPVFLYAFFDQVSRL</sequence>
<evidence type="ECO:0000256" key="2">
    <source>
        <dbReference type="SAM" id="Phobius"/>
    </source>
</evidence>
<protein>
    <submittedName>
        <fullName evidence="3">Uncharacterized protein</fullName>
    </submittedName>
</protein>
<dbReference type="Proteomes" id="UP001163850">
    <property type="component" value="Unassembled WGS sequence"/>
</dbReference>
<feature type="transmembrane region" description="Helical" evidence="2">
    <location>
        <begin position="91"/>
        <end position="112"/>
    </location>
</feature>
<dbReference type="Proteomes" id="UP001142393">
    <property type="component" value="Unassembled WGS sequence"/>
</dbReference>
<evidence type="ECO:0000313" key="4">
    <source>
        <dbReference type="EMBL" id="KAJ3983209.1"/>
    </source>
</evidence>
<keyword evidence="2" id="KW-1133">Transmembrane helix</keyword>
<feature type="compositionally biased region" description="Polar residues" evidence="1">
    <location>
        <begin position="1"/>
        <end position="10"/>
    </location>
</feature>
<accession>A0AA38PWT6</accession>
<evidence type="ECO:0000256" key="1">
    <source>
        <dbReference type="SAM" id="MobiDB-lite"/>
    </source>
</evidence>
<keyword evidence="2" id="KW-0472">Membrane</keyword>
<name>A0A9W8P031_9AGAR</name>
<evidence type="ECO:0000313" key="5">
    <source>
        <dbReference type="Proteomes" id="UP001142393"/>
    </source>
</evidence>
<reference evidence="4" key="2">
    <citation type="submission" date="2022-08" db="EMBL/GenBank/DDBJ databases">
        <authorList>
            <consortium name="DOE Joint Genome Institute"/>
            <person name="Min B."/>
            <person name="Riley R."/>
            <person name="Sierra-Patev S."/>
            <person name="Naranjo-Ortiz M."/>
            <person name="Looney B."/>
            <person name="Konkel Z."/>
            <person name="Slot J.C."/>
            <person name="Sakamoto Y."/>
            <person name="Steenwyk J.L."/>
            <person name="Rokas A."/>
            <person name="Carro J."/>
            <person name="Camarero S."/>
            <person name="Ferreira P."/>
            <person name="Molpeceres G."/>
            <person name="Ruiz-Duenas F.J."/>
            <person name="Serrano A."/>
            <person name="Henrissat B."/>
            <person name="Drula E."/>
            <person name="Hughes K.W."/>
            <person name="Mata J.L."/>
            <person name="Ishikawa N.K."/>
            <person name="Vargas-Isla R."/>
            <person name="Ushijima S."/>
            <person name="Smith C.A."/>
            <person name="Ahrendt S."/>
            <person name="Andreopoulos W."/>
            <person name="He G."/>
            <person name="Labutti K."/>
            <person name="Lipzen A."/>
            <person name="Ng V."/>
            <person name="Sandor L."/>
            <person name="Barry K."/>
            <person name="Martinez A.T."/>
            <person name="Xiao Y."/>
            <person name="Gibbons J.G."/>
            <person name="Terashima K."/>
            <person name="Hibbett D.S."/>
            <person name="Grigoriev I.V."/>
        </authorList>
    </citation>
    <scope>NUCLEOTIDE SEQUENCE</scope>
    <source>
        <strain evidence="4">TFB7829</strain>
    </source>
</reference>
<reference evidence="3" key="1">
    <citation type="submission" date="2022-08" db="EMBL/GenBank/DDBJ databases">
        <authorList>
            <consortium name="DOE Joint Genome Institute"/>
            <person name="Min B."/>
            <person name="Sierra-Patev S."/>
            <person name="Naranjo-Ortiz M."/>
            <person name="Looney B."/>
            <person name="Konkel Z."/>
            <person name="Slot J.C."/>
            <person name="Sakamoto Y."/>
            <person name="Steenwyk J.L."/>
            <person name="Rokas A."/>
            <person name="Carro J."/>
            <person name="Camarero S."/>
            <person name="Ferreira P."/>
            <person name="Molpeceres G."/>
            <person name="Ruiz-duenas F.J."/>
            <person name="Serrano A."/>
            <person name="Henrissat B."/>
            <person name="Drula E."/>
            <person name="Hughes K.W."/>
            <person name="Mata J.L."/>
            <person name="Ishikawa N.K."/>
            <person name="Vargas-Isla R."/>
            <person name="Ushijima S."/>
            <person name="Smith C.A."/>
            <person name="Ahrendt S."/>
            <person name="Andreopoulos W."/>
            <person name="He G."/>
            <person name="LaButti K."/>
            <person name="Lipzen A."/>
            <person name="Ng V."/>
            <person name="Riley R."/>
            <person name="Sandor L."/>
            <person name="Barry K."/>
            <person name="Martinez A.T."/>
            <person name="Xiao Y."/>
            <person name="Gibbons J.G."/>
            <person name="Terashima K."/>
            <person name="Hibbett D.S."/>
            <person name="Grigoriev I.V."/>
        </authorList>
    </citation>
    <scope>NUCLEOTIDE SEQUENCE</scope>
    <source>
        <strain evidence="3">TFB7810</strain>
    </source>
</reference>
<feature type="compositionally biased region" description="Polar residues" evidence="1">
    <location>
        <begin position="56"/>
        <end position="83"/>
    </location>
</feature>
<accession>A0A9W8P031</accession>